<gene>
    <name evidence="3" type="ORF">dsmv_2137</name>
</gene>
<dbReference type="eggNOG" id="COG0859">
    <property type="taxonomic scope" value="Bacteria"/>
</dbReference>
<organism evidence="3 4">
    <name type="scientific">Desulfococcus multivorans DSM 2059</name>
    <dbReference type="NCBI Taxonomy" id="1121405"/>
    <lineage>
        <taxon>Bacteria</taxon>
        <taxon>Pseudomonadati</taxon>
        <taxon>Thermodesulfobacteriota</taxon>
        <taxon>Desulfobacteria</taxon>
        <taxon>Desulfobacterales</taxon>
        <taxon>Desulfococcaceae</taxon>
        <taxon>Desulfococcus</taxon>
    </lineage>
</organism>
<dbReference type="RefSeq" id="WP_020876568.1">
    <property type="nucleotide sequence ID" value="NZ_ATHJ01000076.1"/>
</dbReference>
<dbReference type="Pfam" id="PF01075">
    <property type="entry name" value="Glyco_transf_9"/>
    <property type="match status" value="1"/>
</dbReference>
<sequence>MRDDAPILVYHPGALGDVVATFDNLLRLKQRFPGGVEGVCQNALGKLGCTLGIFRRAFPVESSVFAGLYAETSGGSDPVPGSLFRPYGGVVLFSNSRHLERGISRVFHGPVYRMPPRPPITSRIHIHDHVSGHLVAAGLLTAVNDGASFPKGFPSVKRRKGASKTVFIHPGSGSLRKNWPSARFAALARRIRQEGMVPEFILGPAEDHIFPRIAEDVSGWTIHTPATLDAFVTLLERADGYVGNDGGATHLAAFLGLPTLAIFGPSDPVRWRPRGRRTAVVTPADLNCRPCFERTEENCEGSPCLLAVTAPDVAARLLELLSDCG</sequence>
<dbReference type="AlphaFoldDB" id="S7TWD6"/>
<dbReference type="GO" id="GO:0009244">
    <property type="term" value="P:lipopolysaccharide core region biosynthetic process"/>
    <property type="evidence" value="ECO:0007669"/>
    <property type="project" value="TreeGrafter"/>
</dbReference>
<dbReference type="GO" id="GO:0005829">
    <property type="term" value="C:cytosol"/>
    <property type="evidence" value="ECO:0007669"/>
    <property type="project" value="TreeGrafter"/>
</dbReference>
<dbReference type="STRING" id="897.B2D07_06390"/>
<dbReference type="InterPro" id="IPR002201">
    <property type="entry name" value="Glyco_trans_9"/>
</dbReference>
<dbReference type="CDD" id="cd03789">
    <property type="entry name" value="GT9_LPS_heptosyltransferase"/>
    <property type="match status" value="1"/>
</dbReference>
<dbReference type="SUPFAM" id="SSF53756">
    <property type="entry name" value="UDP-Glycosyltransferase/glycogen phosphorylase"/>
    <property type="match status" value="1"/>
</dbReference>
<protein>
    <submittedName>
        <fullName evidence="3">Glycosyl transferase family 9</fullName>
    </submittedName>
</protein>
<evidence type="ECO:0000256" key="2">
    <source>
        <dbReference type="ARBA" id="ARBA00022679"/>
    </source>
</evidence>
<dbReference type="Gene3D" id="3.40.50.2000">
    <property type="entry name" value="Glycogen Phosphorylase B"/>
    <property type="match status" value="1"/>
</dbReference>
<reference evidence="3 4" key="1">
    <citation type="journal article" date="2013" name="Genome Announc.">
        <title>Draft genome sequences for three mercury-methylating, sulfate-reducing bacteria.</title>
        <authorList>
            <person name="Brown S.D."/>
            <person name="Hurt R.A.Jr."/>
            <person name="Gilmour C.C."/>
            <person name="Elias D.A."/>
        </authorList>
    </citation>
    <scope>NUCLEOTIDE SEQUENCE [LARGE SCALE GENOMIC DNA]</scope>
    <source>
        <strain evidence="3 4">DSM 2059</strain>
    </source>
</reference>
<keyword evidence="1" id="KW-0328">Glycosyltransferase</keyword>
<dbReference type="InterPro" id="IPR051199">
    <property type="entry name" value="LPS_LOS_Heptosyltrfase"/>
</dbReference>
<keyword evidence="4" id="KW-1185">Reference proteome</keyword>
<accession>S7TWD6</accession>
<evidence type="ECO:0000313" key="3">
    <source>
        <dbReference type="EMBL" id="EPR41356.1"/>
    </source>
</evidence>
<evidence type="ECO:0000313" key="4">
    <source>
        <dbReference type="Proteomes" id="UP000014977"/>
    </source>
</evidence>
<comment type="caution">
    <text evidence="3">The sequence shown here is derived from an EMBL/GenBank/DDBJ whole genome shotgun (WGS) entry which is preliminary data.</text>
</comment>
<dbReference type="EMBL" id="ATHJ01000076">
    <property type="protein sequence ID" value="EPR41356.1"/>
    <property type="molecule type" value="Genomic_DNA"/>
</dbReference>
<dbReference type="PANTHER" id="PTHR30160:SF23">
    <property type="match status" value="1"/>
</dbReference>
<dbReference type="Proteomes" id="UP000014977">
    <property type="component" value="Unassembled WGS sequence"/>
</dbReference>
<dbReference type="OrthoDB" id="9795016at2"/>
<evidence type="ECO:0000256" key="1">
    <source>
        <dbReference type="ARBA" id="ARBA00022676"/>
    </source>
</evidence>
<dbReference type="GO" id="GO:0008713">
    <property type="term" value="F:ADP-heptose-lipopolysaccharide heptosyltransferase activity"/>
    <property type="evidence" value="ECO:0007669"/>
    <property type="project" value="TreeGrafter"/>
</dbReference>
<keyword evidence="2 3" id="KW-0808">Transferase</keyword>
<proteinExistence type="predicted"/>
<dbReference type="PANTHER" id="PTHR30160">
    <property type="entry name" value="TETRAACYLDISACCHARIDE 4'-KINASE-RELATED"/>
    <property type="match status" value="1"/>
</dbReference>
<name>S7TWD6_DESML</name>